<keyword evidence="2" id="KW-1185">Reference proteome</keyword>
<name>A0A0B0N8M6_GOSAR</name>
<sequence>MKLMTLEEEYVKL</sequence>
<reference evidence="2" key="1">
    <citation type="submission" date="2014-09" db="EMBL/GenBank/DDBJ databases">
        <authorList>
            <person name="Mudge J."/>
            <person name="Ramaraj T."/>
            <person name="Lindquist I.E."/>
            <person name="Bharti A.K."/>
            <person name="Sundararajan A."/>
            <person name="Cameron C.T."/>
            <person name="Woodward J.E."/>
            <person name="May G.D."/>
            <person name="Brubaker C."/>
            <person name="Broadhvest J."/>
            <person name="Wilkins T.A."/>
        </authorList>
    </citation>
    <scope>NUCLEOTIDE SEQUENCE</scope>
    <source>
        <strain evidence="2">cv. AKA8401</strain>
    </source>
</reference>
<comment type="caution">
    <text evidence="1">The sequence shown here is derived from an EMBL/GenBank/DDBJ whole genome shotgun (WGS) entry which is preliminary data.</text>
</comment>
<gene>
    <name evidence="1" type="ORF">F383_35349</name>
</gene>
<evidence type="ECO:0000313" key="1">
    <source>
        <dbReference type="EMBL" id="KHG08204.1"/>
    </source>
</evidence>
<evidence type="ECO:0000313" key="2">
    <source>
        <dbReference type="Proteomes" id="UP000032142"/>
    </source>
</evidence>
<protein>
    <submittedName>
        <fullName evidence="1">Uncharacterized protein</fullName>
    </submittedName>
</protein>
<accession>A0A0B0N8M6</accession>
<dbReference type="Proteomes" id="UP000032142">
    <property type="component" value="Unassembled WGS sequence"/>
</dbReference>
<dbReference type="EMBL" id="JRRC01491737">
    <property type="protein sequence ID" value="KHG08204.1"/>
    <property type="molecule type" value="Genomic_DNA"/>
</dbReference>
<proteinExistence type="predicted"/>
<organism evidence="1 2">
    <name type="scientific">Gossypium arboreum</name>
    <name type="common">Tree cotton</name>
    <name type="synonym">Gossypium nanking</name>
    <dbReference type="NCBI Taxonomy" id="29729"/>
    <lineage>
        <taxon>Eukaryota</taxon>
        <taxon>Viridiplantae</taxon>
        <taxon>Streptophyta</taxon>
        <taxon>Embryophyta</taxon>
        <taxon>Tracheophyta</taxon>
        <taxon>Spermatophyta</taxon>
        <taxon>Magnoliopsida</taxon>
        <taxon>eudicotyledons</taxon>
        <taxon>Gunneridae</taxon>
        <taxon>Pentapetalae</taxon>
        <taxon>rosids</taxon>
        <taxon>malvids</taxon>
        <taxon>Malvales</taxon>
        <taxon>Malvaceae</taxon>
        <taxon>Malvoideae</taxon>
        <taxon>Gossypium</taxon>
    </lineage>
</organism>